<organism evidence="2 3">
    <name type="scientific">Funneliformis caledonium</name>
    <dbReference type="NCBI Taxonomy" id="1117310"/>
    <lineage>
        <taxon>Eukaryota</taxon>
        <taxon>Fungi</taxon>
        <taxon>Fungi incertae sedis</taxon>
        <taxon>Mucoromycota</taxon>
        <taxon>Glomeromycotina</taxon>
        <taxon>Glomeromycetes</taxon>
        <taxon>Glomerales</taxon>
        <taxon>Glomeraceae</taxon>
        <taxon>Funneliformis</taxon>
    </lineage>
</organism>
<evidence type="ECO:0000256" key="1">
    <source>
        <dbReference type="SAM" id="MobiDB-lite"/>
    </source>
</evidence>
<proteinExistence type="predicted"/>
<reference evidence="2" key="1">
    <citation type="submission" date="2021-06" db="EMBL/GenBank/DDBJ databases">
        <authorList>
            <person name="Kallberg Y."/>
            <person name="Tangrot J."/>
            <person name="Rosling A."/>
        </authorList>
    </citation>
    <scope>NUCLEOTIDE SEQUENCE</scope>
    <source>
        <strain evidence="2">UK204</strain>
    </source>
</reference>
<name>A0A9N9J1V0_9GLOM</name>
<protein>
    <submittedName>
        <fullName evidence="2">4113_t:CDS:1</fullName>
    </submittedName>
</protein>
<gene>
    <name evidence="2" type="ORF">FCALED_LOCUS16935</name>
</gene>
<dbReference type="Proteomes" id="UP000789570">
    <property type="component" value="Unassembled WGS sequence"/>
</dbReference>
<dbReference type="AlphaFoldDB" id="A0A9N9J1V0"/>
<feature type="non-terminal residue" evidence="2">
    <location>
        <position position="51"/>
    </location>
</feature>
<comment type="caution">
    <text evidence="2">The sequence shown here is derived from an EMBL/GenBank/DDBJ whole genome shotgun (WGS) entry which is preliminary data.</text>
</comment>
<evidence type="ECO:0000313" key="2">
    <source>
        <dbReference type="EMBL" id="CAG8761099.1"/>
    </source>
</evidence>
<dbReference type="EMBL" id="CAJVPQ010022679">
    <property type="protein sequence ID" value="CAG8761099.1"/>
    <property type="molecule type" value="Genomic_DNA"/>
</dbReference>
<evidence type="ECO:0000313" key="3">
    <source>
        <dbReference type="Proteomes" id="UP000789570"/>
    </source>
</evidence>
<feature type="non-terminal residue" evidence="2">
    <location>
        <position position="1"/>
    </location>
</feature>
<keyword evidence="3" id="KW-1185">Reference proteome</keyword>
<accession>A0A9N9J1V0</accession>
<sequence>VLKPSQPVKECDHNSSRLGRTSNKDQNLYLISPNSSSYNRIIGIIKSEKDS</sequence>
<feature type="compositionally biased region" description="Polar residues" evidence="1">
    <location>
        <begin position="16"/>
        <end position="26"/>
    </location>
</feature>
<feature type="region of interest" description="Disordered" evidence="1">
    <location>
        <begin position="1"/>
        <end position="29"/>
    </location>
</feature>